<evidence type="ECO:0000313" key="1">
    <source>
        <dbReference type="EMBL" id="PQQ12675.1"/>
    </source>
</evidence>
<dbReference type="EMBL" id="PJQY01000337">
    <property type="protein sequence ID" value="PQQ12675.1"/>
    <property type="molecule type" value="Genomic_DNA"/>
</dbReference>
<comment type="caution">
    <text evidence="1">The sequence shown here is derived from an EMBL/GenBank/DDBJ whole genome shotgun (WGS) entry which is preliminary data.</text>
</comment>
<dbReference type="OrthoDB" id="767768at2759"/>
<reference evidence="1 2" key="1">
    <citation type="submission" date="2018-02" db="EMBL/GenBank/DDBJ databases">
        <title>Draft genome of wild Prunus yedoensis var. nudiflora.</title>
        <authorList>
            <person name="Baek S."/>
            <person name="Kim J.-H."/>
            <person name="Choi K."/>
            <person name="Kim G.-B."/>
            <person name="Cho A."/>
            <person name="Jang H."/>
            <person name="Shin C.-H."/>
            <person name="Yu H.-J."/>
            <person name="Mun J.-H."/>
        </authorList>
    </citation>
    <scope>NUCLEOTIDE SEQUENCE [LARGE SCALE GENOMIC DNA]</scope>
    <source>
        <strain evidence="2">cv. Jeju island</strain>
        <tissue evidence="1">Leaf</tissue>
    </source>
</reference>
<sequence>MNRKCSNFIIERFLPDATPLAASSALQLNVSQINSSNELCYPWNYPEPEACVSRTACRQSYSSRTSSVELRALSVHKLIGV</sequence>
<name>A0A314YWT7_PRUYE</name>
<dbReference type="Proteomes" id="UP000250321">
    <property type="component" value="Unassembled WGS sequence"/>
</dbReference>
<organism evidence="1 2">
    <name type="scientific">Prunus yedoensis var. nudiflora</name>
    <dbReference type="NCBI Taxonomy" id="2094558"/>
    <lineage>
        <taxon>Eukaryota</taxon>
        <taxon>Viridiplantae</taxon>
        <taxon>Streptophyta</taxon>
        <taxon>Embryophyta</taxon>
        <taxon>Tracheophyta</taxon>
        <taxon>Spermatophyta</taxon>
        <taxon>Magnoliopsida</taxon>
        <taxon>eudicotyledons</taxon>
        <taxon>Gunneridae</taxon>
        <taxon>Pentapetalae</taxon>
        <taxon>rosids</taxon>
        <taxon>fabids</taxon>
        <taxon>Rosales</taxon>
        <taxon>Rosaceae</taxon>
        <taxon>Amygdaloideae</taxon>
        <taxon>Amygdaleae</taxon>
        <taxon>Prunus</taxon>
    </lineage>
</organism>
<protein>
    <submittedName>
        <fullName evidence="1">Uncharacterized protein</fullName>
    </submittedName>
</protein>
<evidence type="ECO:0000313" key="2">
    <source>
        <dbReference type="Proteomes" id="UP000250321"/>
    </source>
</evidence>
<accession>A0A314YWT7</accession>
<keyword evidence="2" id="KW-1185">Reference proteome</keyword>
<gene>
    <name evidence="1" type="ORF">Pyn_05818</name>
</gene>
<dbReference type="AlphaFoldDB" id="A0A314YWT7"/>
<proteinExistence type="predicted"/>